<name>D7FZP0_ECTSI</name>
<dbReference type="Gene3D" id="1.10.510.10">
    <property type="entry name" value="Transferase(Phosphotransferase) domain 1"/>
    <property type="match status" value="1"/>
</dbReference>
<dbReference type="OrthoDB" id="40902at2759"/>
<keyword evidence="4" id="KW-0418">Kinase</keyword>
<keyword evidence="3" id="KW-0547">Nucleotide-binding</keyword>
<evidence type="ECO:0000256" key="6">
    <source>
        <dbReference type="SAM" id="MobiDB-lite"/>
    </source>
</evidence>
<evidence type="ECO:0000313" key="9">
    <source>
        <dbReference type="Proteomes" id="UP000002630"/>
    </source>
</evidence>
<dbReference type="STRING" id="2880.D7FZP0"/>
<dbReference type="EMBL" id="FN648576">
    <property type="protein sequence ID" value="CBJ32847.1"/>
    <property type="molecule type" value="Genomic_DNA"/>
</dbReference>
<keyword evidence="2" id="KW-0808">Transferase</keyword>
<dbReference type="GO" id="GO:0005524">
    <property type="term" value="F:ATP binding"/>
    <property type="evidence" value="ECO:0007669"/>
    <property type="project" value="UniProtKB-KW"/>
</dbReference>
<accession>D7FZP0</accession>
<keyword evidence="5" id="KW-0067">ATP-binding</keyword>
<dbReference type="Pfam" id="PF00069">
    <property type="entry name" value="Pkinase"/>
    <property type="match status" value="1"/>
</dbReference>
<dbReference type="InParanoid" id="D7FZP0"/>
<dbReference type="eggNOG" id="KOG0032">
    <property type="taxonomic scope" value="Eukaryota"/>
</dbReference>
<evidence type="ECO:0000256" key="5">
    <source>
        <dbReference type="ARBA" id="ARBA00022840"/>
    </source>
</evidence>
<dbReference type="GO" id="GO:0004674">
    <property type="term" value="F:protein serine/threonine kinase activity"/>
    <property type="evidence" value="ECO:0007669"/>
    <property type="project" value="UniProtKB-KW"/>
</dbReference>
<feature type="region of interest" description="Disordered" evidence="6">
    <location>
        <begin position="1"/>
        <end position="22"/>
    </location>
</feature>
<evidence type="ECO:0000256" key="1">
    <source>
        <dbReference type="ARBA" id="ARBA00022527"/>
    </source>
</evidence>
<sequence>MVFKKHINRTSSRTHVPRNGIDKEPRNVPHFLRVQAGVVLYICLCGFEPFFGVTEKDVIAANKEAVFEFPPEAWDDVSEGAKDLIRQMMEPDPARRITPHEALRHSWIVQHRTSLH</sequence>
<reference evidence="8 9" key="1">
    <citation type="journal article" date="2010" name="Nature">
        <title>The Ectocarpus genome and the independent evolution of multicellularity in brown algae.</title>
        <authorList>
            <person name="Cock J.M."/>
            <person name="Sterck L."/>
            <person name="Rouze P."/>
            <person name="Scornet D."/>
            <person name="Allen A.E."/>
            <person name="Amoutzias G."/>
            <person name="Anthouard V."/>
            <person name="Artiguenave F."/>
            <person name="Aury J.M."/>
            <person name="Badger J.H."/>
            <person name="Beszteri B."/>
            <person name="Billiau K."/>
            <person name="Bonnet E."/>
            <person name="Bothwell J.H."/>
            <person name="Bowler C."/>
            <person name="Boyen C."/>
            <person name="Brownlee C."/>
            <person name="Carrano C.J."/>
            <person name="Charrier B."/>
            <person name="Cho G.Y."/>
            <person name="Coelho S.M."/>
            <person name="Collen J."/>
            <person name="Corre E."/>
            <person name="Da Silva C."/>
            <person name="Delage L."/>
            <person name="Delaroque N."/>
            <person name="Dittami S.M."/>
            <person name="Doulbeau S."/>
            <person name="Elias M."/>
            <person name="Farnham G."/>
            <person name="Gachon C.M."/>
            <person name="Gschloessl B."/>
            <person name="Heesch S."/>
            <person name="Jabbari K."/>
            <person name="Jubin C."/>
            <person name="Kawai H."/>
            <person name="Kimura K."/>
            <person name="Kloareg B."/>
            <person name="Kupper F.C."/>
            <person name="Lang D."/>
            <person name="Le Bail A."/>
            <person name="Leblanc C."/>
            <person name="Lerouge P."/>
            <person name="Lohr M."/>
            <person name="Lopez P.J."/>
            <person name="Martens C."/>
            <person name="Maumus F."/>
            <person name="Michel G."/>
            <person name="Miranda-Saavedra D."/>
            <person name="Morales J."/>
            <person name="Moreau H."/>
            <person name="Motomura T."/>
            <person name="Nagasato C."/>
            <person name="Napoli C.A."/>
            <person name="Nelson D.R."/>
            <person name="Nyvall-Collen P."/>
            <person name="Peters A.F."/>
            <person name="Pommier C."/>
            <person name="Potin P."/>
            <person name="Poulain J."/>
            <person name="Quesneville H."/>
            <person name="Read B."/>
            <person name="Rensing S.A."/>
            <person name="Ritter A."/>
            <person name="Rousvoal S."/>
            <person name="Samanta M."/>
            <person name="Samson G."/>
            <person name="Schroeder D.C."/>
            <person name="Segurens B."/>
            <person name="Strittmatter M."/>
            <person name="Tonon T."/>
            <person name="Tregear J.W."/>
            <person name="Valentin K."/>
            <person name="von Dassow P."/>
            <person name="Yamagishi T."/>
            <person name="Van de Peer Y."/>
            <person name="Wincker P."/>
        </authorList>
    </citation>
    <scope>NUCLEOTIDE SEQUENCE [LARGE SCALE GENOMIC DNA]</scope>
    <source>
        <strain evidence="9">Ec32 / CCAP1310/4</strain>
    </source>
</reference>
<proteinExistence type="predicted"/>
<dbReference type="AlphaFoldDB" id="D7FZP0"/>
<dbReference type="Proteomes" id="UP000002630">
    <property type="component" value="Linkage Group LG06"/>
</dbReference>
<dbReference type="SUPFAM" id="SSF56112">
    <property type="entry name" value="Protein kinase-like (PK-like)"/>
    <property type="match status" value="1"/>
</dbReference>
<keyword evidence="1" id="KW-0723">Serine/threonine-protein kinase</keyword>
<dbReference type="PANTHER" id="PTHR24349">
    <property type="entry name" value="SERINE/THREONINE-PROTEIN KINASE"/>
    <property type="match status" value="1"/>
</dbReference>
<evidence type="ECO:0000256" key="3">
    <source>
        <dbReference type="ARBA" id="ARBA00022741"/>
    </source>
</evidence>
<dbReference type="InterPro" id="IPR011009">
    <property type="entry name" value="Kinase-like_dom_sf"/>
</dbReference>
<evidence type="ECO:0000256" key="2">
    <source>
        <dbReference type="ARBA" id="ARBA00022679"/>
    </source>
</evidence>
<evidence type="ECO:0000256" key="4">
    <source>
        <dbReference type="ARBA" id="ARBA00022777"/>
    </source>
</evidence>
<dbReference type="InterPro" id="IPR000719">
    <property type="entry name" value="Prot_kinase_dom"/>
</dbReference>
<keyword evidence="9" id="KW-1185">Reference proteome</keyword>
<evidence type="ECO:0000313" key="8">
    <source>
        <dbReference type="EMBL" id="CBJ32847.1"/>
    </source>
</evidence>
<dbReference type="InterPro" id="IPR050205">
    <property type="entry name" value="CDPK_Ser/Thr_kinases"/>
</dbReference>
<gene>
    <name evidence="8" type="ORF">Esi_0380_0012</name>
</gene>
<feature type="domain" description="Protein kinase" evidence="7">
    <location>
        <begin position="36"/>
        <end position="108"/>
    </location>
</feature>
<protein>
    <recommendedName>
        <fullName evidence="7">Protein kinase domain-containing protein</fullName>
    </recommendedName>
</protein>
<dbReference type="EMBL" id="FN649731">
    <property type="protein sequence ID" value="CBJ32847.1"/>
    <property type="molecule type" value="Genomic_DNA"/>
</dbReference>
<evidence type="ECO:0000259" key="7">
    <source>
        <dbReference type="Pfam" id="PF00069"/>
    </source>
</evidence>
<organism evidence="8 9">
    <name type="scientific">Ectocarpus siliculosus</name>
    <name type="common">Brown alga</name>
    <name type="synonym">Conferva siliculosa</name>
    <dbReference type="NCBI Taxonomy" id="2880"/>
    <lineage>
        <taxon>Eukaryota</taxon>
        <taxon>Sar</taxon>
        <taxon>Stramenopiles</taxon>
        <taxon>Ochrophyta</taxon>
        <taxon>PX clade</taxon>
        <taxon>Phaeophyceae</taxon>
        <taxon>Ectocarpales</taxon>
        <taxon>Ectocarpaceae</taxon>
        <taxon>Ectocarpus</taxon>
    </lineage>
</organism>